<sequence length="730" mass="80374">MEMHFAEAPGSVKVTEWQQSYYGTDSGIQSGATTVRSDQDGREYSNKNFTYSATFTENPADVESQYNVTRSQRVRAAMFPETMMEGTSVLSTQMDSSQQTNVQKLAEPSQQLKAAIIHLINYQDDAELATRAIPELIKLLNDEDQVVVNKAAMIVNQLTRKEASRRAMMQSPQMAAAVVRAMQNTSDMETTRATASILHNLSHQREGLLAIFKSGGIPALVRLLSSPMDSVLFYAITTLHNLLLHQEGAKMAVRLADGLQRMVPLLKKSNPKFLAITTDCLQLLSYGNQESKLIILANGGPEGLVHIMRTNTYEKLLWTTSRVLKVLSVCPSNKPAIVDAGGMQALGKHLNGSTQRLNQNCLWTLRNLSDAATKQDGLENLLQVLVGQLSSDDINMLTCATGILSNLTCNNTRNKTQVTQSNGVEALIHTIVRADSKQDVIEPAVCALRHLTSRHPEAESAQNAVRMYYGIPAIVKLLNQPYYWPVIKAVVGLIRNLALCQANQAPLRDADAIPKLVTLLSKAHQDAQKPGSAAQQTYQDGVRMEEIVEGCTGALHILARDHINKTTISNMDTIPLFVQLLYSPLDNVKRVAAGVLCELALDKQSAEIIDSEGASAPLMELLHSSNEGTATYAAAVLFRISEDKNPDYKKRVSVELTHSLFKHDPASWEMARNMVEPGLPEDEMDGYGHAGFQGYSDGMHVDGMTLDQEMVEDFGPGMGYNQMPRHYNDF</sequence>
<accession>A0A6P6KZI1</accession>
<evidence type="ECO:0000256" key="1">
    <source>
        <dbReference type="ARBA" id="ARBA00004236"/>
    </source>
</evidence>
<keyword evidence="4" id="KW-0963">Cytoplasm</keyword>
<dbReference type="Pfam" id="PF00514">
    <property type="entry name" value="Arm"/>
    <property type="match status" value="3"/>
</dbReference>
<evidence type="ECO:0000256" key="5">
    <source>
        <dbReference type="ARBA" id="ARBA00022737"/>
    </source>
</evidence>
<gene>
    <name evidence="8" type="primary">LOC113055044</name>
</gene>
<dbReference type="KEGG" id="caua:113055044"/>
<name>A0A6P6KZI1_CARAU</name>
<comment type="subcellular location">
    <subcellularLocation>
        <location evidence="1">Cell membrane</location>
    </subcellularLocation>
    <subcellularLocation>
        <location evidence="2">Cytoplasm</location>
    </subcellularLocation>
</comment>
<feature type="repeat" description="ARM" evidence="6">
    <location>
        <begin position="422"/>
        <end position="459"/>
    </location>
</feature>
<keyword evidence="7" id="KW-1185">Reference proteome</keyword>
<organism evidence="7 8">
    <name type="scientific">Carassius auratus</name>
    <name type="common">Goldfish</name>
    <dbReference type="NCBI Taxonomy" id="7957"/>
    <lineage>
        <taxon>Eukaryota</taxon>
        <taxon>Metazoa</taxon>
        <taxon>Chordata</taxon>
        <taxon>Craniata</taxon>
        <taxon>Vertebrata</taxon>
        <taxon>Euteleostomi</taxon>
        <taxon>Actinopterygii</taxon>
        <taxon>Neopterygii</taxon>
        <taxon>Teleostei</taxon>
        <taxon>Ostariophysi</taxon>
        <taxon>Cypriniformes</taxon>
        <taxon>Cyprinidae</taxon>
        <taxon>Cyprininae</taxon>
        <taxon>Carassius</taxon>
    </lineage>
</organism>
<dbReference type="InterPro" id="IPR016024">
    <property type="entry name" value="ARM-type_fold"/>
</dbReference>
<dbReference type="GO" id="GO:0005737">
    <property type="term" value="C:cytoplasm"/>
    <property type="evidence" value="ECO:0007669"/>
    <property type="project" value="UniProtKB-SubCell"/>
</dbReference>
<dbReference type="GO" id="GO:0014704">
    <property type="term" value="C:intercalated disc"/>
    <property type="evidence" value="ECO:0007669"/>
    <property type="project" value="UniProtKB-ARBA"/>
</dbReference>
<dbReference type="GO" id="GO:0048513">
    <property type="term" value="P:animal organ development"/>
    <property type="evidence" value="ECO:0007669"/>
    <property type="project" value="UniProtKB-ARBA"/>
</dbReference>
<comment type="similarity">
    <text evidence="3">Belongs to the beta-catenin family.</text>
</comment>
<dbReference type="PANTHER" id="PTHR45976">
    <property type="entry name" value="ARMADILLO SEGMENT POLARITY PROTEIN"/>
    <property type="match status" value="1"/>
</dbReference>
<keyword evidence="5" id="KW-0677">Repeat</keyword>
<evidence type="ECO:0000256" key="6">
    <source>
        <dbReference type="PROSITE-ProRule" id="PRU00259"/>
    </source>
</evidence>
<dbReference type="PROSITE" id="PS50176">
    <property type="entry name" value="ARM_REPEAT"/>
    <property type="match status" value="9"/>
</dbReference>
<feature type="repeat" description="ARM" evidence="6">
    <location>
        <begin position="376"/>
        <end position="422"/>
    </location>
</feature>
<evidence type="ECO:0000256" key="3">
    <source>
        <dbReference type="ARBA" id="ARBA00005462"/>
    </source>
</evidence>
<dbReference type="PRINTS" id="PR01869">
    <property type="entry name" value="BCATNINFAMLY"/>
</dbReference>
<dbReference type="InterPro" id="IPR013284">
    <property type="entry name" value="Beta-catenin"/>
</dbReference>
<dbReference type="GeneID" id="113055044"/>
<dbReference type="CDD" id="cd21725">
    <property type="entry name" value="CTNNAbd_CTNNG"/>
    <property type="match status" value="1"/>
</dbReference>
<protein>
    <submittedName>
        <fullName evidence="8">Junction plakoglobin-like</fullName>
    </submittedName>
</protein>
<dbReference type="FunFam" id="1.25.10.10:FF:000015">
    <property type="entry name" value="Catenin beta-1"/>
    <property type="match status" value="1"/>
</dbReference>
<dbReference type="GO" id="GO:0045296">
    <property type="term" value="F:cadherin binding"/>
    <property type="evidence" value="ECO:0007669"/>
    <property type="project" value="InterPro"/>
</dbReference>
<feature type="repeat" description="ARM" evidence="6">
    <location>
        <begin position="215"/>
        <end position="257"/>
    </location>
</feature>
<reference evidence="8" key="1">
    <citation type="submission" date="2025-08" db="UniProtKB">
        <authorList>
            <consortium name="RefSeq"/>
        </authorList>
    </citation>
    <scope>IDENTIFICATION</scope>
    <source>
        <strain evidence="8">Wakin</strain>
        <tissue evidence="8">Muscle</tissue>
    </source>
</reference>
<feature type="repeat" description="ARM" evidence="6">
    <location>
        <begin position="299"/>
        <end position="342"/>
    </location>
</feature>
<evidence type="ECO:0000313" key="7">
    <source>
        <dbReference type="Proteomes" id="UP000515129"/>
    </source>
</evidence>
<feature type="repeat" description="ARM" evidence="6">
    <location>
        <begin position="257"/>
        <end position="299"/>
    </location>
</feature>
<feature type="repeat" description="ARM" evidence="6">
    <location>
        <begin position="469"/>
        <end position="512"/>
    </location>
</feature>
<feature type="repeat" description="ARM" evidence="6">
    <location>
        <begin position="173"/>
        <end position="216"/>
    </location>
</feature>
<dbReference type="OrthoDB" id="195736at2759"/>
<feature type="repeat" description="ARM" evidence="6">
    <location>
        <begin position="572"/>
        <end position="614"/>
    </location>
</feature>
<dbReference type="InterPro" id="IPR000225">
    <property type="entry name" value="Armadillo"/>
</dbReference>
<dbReference type="GO" id="GO:0005634">
    <property type="term" value="C:nucleus"/>
    <property type="evidence" value="ECO:0007669"/>
    <property type="project" value="UniProtKB-ARBA"/>
</dbReference>
<dbReference type="InterPro" id="IPR011989">
    <property type="entry name" value="ARM-like"/>
</dbReference>
<dbReference type="SMART" id="SM00185">
    <property type="entry name" value="ARM"/>
    <property type="match status" value="12"/>
</dbReference>
<dbReference type="AlphaFoldDB" id="A0A6P6KZI1"/>
<evidence type="ECO:0000313" key="8">
    <source>
        <dbReference type="RefSeq" id="XP_026076772.1"/>
    </source>
</evidence>
<dbReference type="Gene3D" id="1.25.10.10">
    <property type="entry name" value="Leucine-rich Repeat Variant"/>
    <property type="match status" value="1"/>
</dbReference>
<dbReference type="GO" id="GO:0016342">
    <property type="term" value="C:catenin complex"/>
    <property type="evidence" value="ECO:0007669"/>
    <property type="project" value="UniProtKB-ARBA"/>
</dbReference>
<dbReference type="Proteomes" id="UP000515129">
    <property type="component" value="Chromosome 36"/>
</dbReference>
<dbReference type="GO" id="GO:0007155">
    <property type="term" value="P:cell adhesion"/>
    <property type="evidence" value="ECO:0007669"/>
    <property type="project" value="InterPro"/>
</dbReference>
<dbReference type="RefSeq" id="XP_026076772.1">
    <property type="nucleotide sequence ID" value="XM_026220987.1"/>
</dbReference>
<dbReference type="SUPFAM" id="SSF48371">
    <property type="entry name" value="ARM repeat"/>
    <property type="match status" value="1"/>
</dbReference>
<evidence type="ECO:0000256" key="4">
    <source>
        <dbReference type="ARBA" id="ARBA00022490"/>
    </source>
</evidence>
<feature type="repeat" description="ARM" evidence="6">
    <location>
        <begin position="131"/>
        <end position="171"/>
    </location>
</feature>
<evidence type="ECO:0000256" key="2">
    <source>
        <dbReference type="ARBA" id="ARBA00004496"/>
    </source>
</evidence>
<proteinExistence type="inferred from homology"/>